<accession>A0A1Q5T8F6</accession>
<dbReference type="AlphaFoldDB" id="A0A1Q5T8F6"/>
<protein>
    <submittedName>
        <fullName evidence="2">Uncharacterized protein</fullName>
    </submittedName>
</protein>
<evidence type="ECO:0000313" key="2">
    <source>
        <dbReference type="EMBL" id="OKO96465.1"/>
    </source>
</evidence>
<feature type="chain" id="PRO_5012027489" evidence="1">
    <location>
        <begin position="24"/>
        <end position="310"/>
    </location>
</feature>
<evidence type="ECO:0000313" key="3">
    <source>
        <dbReference type="Proteomes" id="UP000186955"/>
    </source>
</evidence>
<proteinExistence type="predicted"/>
<keyword evidence="1" id="KW-0732">Signal</keyword>
<evidence type="ECO:0000256" key="1">
    <source>
        <dbReference type="SAM" id="SignalP"/>
    </source>
</evidence>
<dbReference type="EMBL" id="MNBE01000698">
    <property type="protein sequence ID" value="OKO96465.1"/>
    <property type="molecule type" value="Genomic_DNA"/>
</dbReference>
<comment type="caution">
    <text evidence="2">The sequence shown here is derived from an EMBL/GenBank/DDBJ whole genome shotgun (WGS) entry which is preliminary data.</text>
</comment>
<dbReference type="Proteomes" id="UP000186955">
    <property type="component" value="Unassembled WGS sequence"/>
</dbReference>
<name>A0A1Q5T8F6_9EURO</name>
<gene>
    <name evidence="2" type="ORF">PENSUB_10640</name>
</gene>
<keyword evidence="3" id="KW-1185">Reference proteome</keyword>
<reference evidence="2 3" key="1">
    <citation type="submission" date="2016-10" db="EMBL/GenBank/DDBJ databases">
        <title>Genome sequence of the ascomycete fungus Penicillium subrubescens.</title>
        <authorList>
            <person name="De Vries R.P."/>
            <person name="Peng M."/>
            <person name="Dilokpimol A."/>
            <person name="Hilden K."/>
            <person name="Makela M.R."/>
            <person name="Grigoriev I."/>
            <person name="Riley R."/>
            <person name="Granchi Z."/>
        </authorList>
    </citation>
    <scope>NUCLEOTIDE SEQUENCE [LARGE SCALE GENOMIC DNA]</scope>
    <source>
        <strain evidence="2 3">CBS 132785</strain>
    </source>
</reference>
<feature type="signal peptide" evidence="1">
    <location>
        <begin position="1"/>
        <end position="23"/>
    </location>
</feature>
<organism evidence="2 3">
    <name type="scientific">Penicillium subrubescens</name>
    <dbReference type="NCBI Taxonomy" id="1316194"/>
    <lineage>
        <taxon>Eukaryota</taxon>
        <taxon>Fungi</taxon>
        <taxon>Dikarya</taxon>
        <taxon>Ascomycota</taxon>
        <taxon>Pezizomycotina</taxon>
        <taxon>Eurotiomycetes</taxon>
        <taxon>Eurotiomycetidae</taxon>
        <taxon>Eurotiales</taxon>
        <taxon>Aspergillaceae</taxon>
        <taxon>Penicillium</taxon>
    </lineage>
</organism>
<sequence length="310" mass="33989">MQPNWKYCALLAIFLGNPLEISARAIDRRDLAALLPRFEVPGITIPKPVIPKPIVPDVPGNVPGRIPVIKPEPVPVPKPEPKPGNQPCKRVEGCVPKGPLDPPDFNINHVVTKVGDDGLTVNGFIPWTTRATEMTKTPEDIAKFDKNLRAVTYRLWDELPLKTKAGGNNVVASIWVPQKGIYFSSIPREQAAAKILSDKGNAPTWDFQAGAGRNTDRDLHAEDGAIYNFETLNPADFADPNKAKAWKFPTDSRIAVYGKPNQKMDDGFLTPCTSKVKGDGYVRDPTCQEVVTRMNLTPVSSPANNVEKPV</sequence>